<sequence length="102" mass="11191">MDLSLTGRYHVVAVNGYSKIAWALVVIAQRCGGRGEGYRTVWPLAWPPRAPSAFELTPTGHECNTQGSRDLLLLRSFGSSAKFCLLLINPWSEEQGARGEAE</sequence>
<evidence type="ECO:0000313" key="2">
    <source>
        <dbReference type="Proteomes" id="UP001307889"/>
    </source>
</evidence>
<name>A0ABN7ABK5_9HEMI</name>
<keyword evidence="2" id="KW-1185">Reference proteome</keyword>
<dbReference type="EMBL" id="AP028909">
    <property type="protein sequence ID" value="BES89683.1"/>
    <property type="molecule type" value="Genomic_DNA"/>
</dbReference>
<protein>
    <submittedName>
        <fullName evidence="1">Uncharacterized protein</fullName>
    </submittedName>
</protein>
<accession>A0ABN7ABK5</accession>
<evidence type="ECO:0000313" key="1">
    <source>
        <dbReference type="EMBL" id="BES89683.1"/>
    </source>
</evidence>
<reference evidence="1 2" key="1">
    <citation type="submission" date="2023-09" db="EMBL/GenBank/DDBJ databases">
        <title>Nesidiocoris tenuis whole genome shotgun sequence.</title>
        <authorList>
            <person name="Shibata T."/>
            <person name="Shimoda M."/>
            <person name="Kobayashi T."/>
            <person name="Uehara T."/>
        </authorList>
    </citation>
    <scope>NUCLEOTIDE SEQUENCE [LARGE SCALE GENOMIC DNA]</scope>
    <source>
        <strain evidence="1 2">Japan</strain>
    </source>
</reference>
<proteinExistence type="predicted"/>
<organism evidence="1 2">
    <name type="scientific">Nesidiocoris tenuis</name>
    <dbReference type="NCBI Taxonomy" id="355587"/>
    <lineage>
        <taxon>Eukaryota</taxon>
        <taxon>Metazoa</taxon>
        <taxon>Ecdysozoa</taxon>
        <taxon>Arthropoda</taxon>
        <taxon>Hexapoda</taxon>
        <taxon>Insecta</taxon>
        <taxon>Pterygota</taxon>
        <taxon>Neoptera</taxon>
        <taxon>Paraneoptera</taxon>
        <taxon>Hemiptera</taxon>
        <taxon>Heteroptera</taxon>
        <taxon>Panheteroptera</taxon>
        <taxon>Cimicomorpha</taxon>
        <taxon>Miridae</taxon>
        <taxon>Dicyphina</taxon>
        <taxon>Nesidiocoris</taxon>
    </lineage>
</organism>
<gene>
    <name evidence="1" type="ORF">NTJ_02489</name>
</gene>
<dbReference type="Proteomes" id="UP001307889">
    <property type="component" value="Chromosome 1"/>
</dbReference>